<sequence>MDFCVNFHFFGRSSSLDDISSVTTTLVERSFTICVSDESLFTSDIFLSDSAWNLNIFYRTRGFLCSSHSHTSSLMP</sequence>
<organism evidence="1 2">
    <name type="scientific">Entamoeba nuttalli</name>
    <dbReference type="NCBI Taxonomy" id="412467"/>
    <lineage>
        <taxon>Eukaryota</taxon>
        <taxon>Amoebozoa</taxon>
        <taxon>Evosea</taxon>
        <taxon>Archamoebae</taxon>
        <taxon>Mastigamoebida</taxon>
        <taxon>Entamoebidae</taxon>
        <taxon>Entamoeba</taxon>
    </lineage>
</organism>
<proteinExistence type="predicted"/>
<protein>
    <submittedName>
        <fullName evidence="1">Uncharacterized protein</fullName>
    </submittedName>
</protein>
<dbReference type="EMBL" id="BAAFRS010000098">
    <property type="protein sequence ID" value="GAB1222197.1"/>
    <property type="molecule type" value="Genomic_DNA"/>
</dbReference>
<comment type="caution">
    <text evidence="1">The sequence shown here is derived from an EMBL/GenBank/DDBJ whole genome shotgun (WGS) entry which is preliminary data.</text>
</comment>
<accession>A0ABQ0DHL1</accession>
<reference evidence="1 2" key="1">
    <citation type="journal article" date="2019" name="PLoS Negl. Trop. Dis.">
        <title>Whole genome sequencing of Entamoeba nuttalli reveals mammalian host-related molecular signatures and a novel octapeptide-repeat surface protein.</title>
        <authorList>
            <person name="Tanaka M."/>
            <person name="Makiuchi T."/>
            <person name="Komiyama T."/>
            <person name="Shiina T."/>
            <person name="Osaki K."/>
            <person name="Tachibana H."/>
        </authorList>
    </citation>
    <scope>NUCLEOTIDE SEQUENCE [LARGE SCALE GENOMIC DNA]</scope>
    <source>
        <strain evidence="1 2">P19-061405</strain>
    </source>
</reference>
<gene>
    <name evidence="1" type="ORF">ENUP19_0098G0003</name>
</gene>
<dbReference type="Proteomes" id="UP001628156">
    <property type="component" value="Unassembled WGS sequence"/>
</dbReference>
<keyword evidence="2" id="KW-1185">Reference proteome</keyword>
<name>A0ABQ0DHL1_9EUKA</name>
<evidence type="ECO:0000313" key="2">
    <source>
        <dbReference type="Proteomes" id="UP001628156"/>
    </source>
</evidence>
<evidence type="ECO:0000313" key="1">
    <source>
        <dbReference type="EMBL" id="GAB1222197.1"/>
    </source>
</evidence>